<dbReference type="SUPFAM" id="SSF54593">
    <property type="entry name" value="Glyoxalase/Bleomycin resistance protein/Dihydroxybiphenyl dioxygenase"/>
    <property type="match status" value="1"/>
</dbReference>
<gene>
    <name evidence="5" type="ORF">EPK99_16345</name>
</gene>
<proteinExistence type="inferred from homology"/>
<accession>A0A3S3VLM0</accession>
<dbReference type="InterPro" id="IPR000335">
    <property type="entry name" value="Bleomycin-R"/>
</dbReference>
<dbReference type="PROSITE" id="PS51819">
    <property type="entry name" value="VOC"/>
    <property type="match status" value="1"/>
</dbReference>
<keyword evidence="3" id="KW-0046">Antibiotic resistance</keyword>
<dbReference type="Proteomes" id="UP000287687">
    <property type="component" value="Unassembled WGS sequence"/>
</dbReference>
<reference evidence="5 6" key="1">
    <citation type="submission" date="2019-01" db="EMBL/GenBank/DDBJ databases">
        <title>The draft genome of Rhizobium sp. 24NR.</title>
        <authorList>
            <person name="Liu L."/>
            <person name="Liang L."/>
            <person name="Shi S."/>
            <person name="Xu L."/>
            <person name="Wang X."/>
            <person name="Li L."/>
            <person name="Zhang X."/>
        </authorList>
    </citation>
    <scope>NUCLEOTIDE SEQUENCE [LARGE SCALE GENOMIC DNA]</scope>
    <source>
        <strain evidence="5 6">24NR</strain>
    </source>
</reference>
<dbReference type="RefSeq" id="WP_128444126.1">
    <property type="nucleotide sequence ID" value="NZ_SBIP01000003.1"/>
</dbReference>
<keyword evidence="6" id="KW-1185">Reference proteome</keyword>
<protein>
    <recommendedName>
        <fullName evidence="2">Bleomycin resistance protein</fullName>
    </recommendedName>
</protein>
<evidence type="ECO:0000256" key="2">
    <source>
        <dbReference type="ARBA" id="ARBA00021572"/>
    </source>
</evidence>
<dbReference type="AlphaFoldDB" id="A0A3S3VLM0"/>
<evidence type="ECO:0000313" key="5">
    <source>
        <dbReference type="EMBL" id="RWX77213.1"/>
    </source>
</evidence>
<dbReference type="GO" id="GO:0046677">
    <property type="term" value="P:response to antibiotic"/>
    <property type="evidence" value="ECO:0007669"/>
    <property type="project" value="UniProtKB-KW"/>
</dbReference>
<dbReference type="InterPro" id="IPR029068">
    <property type="entry name" value="Glyas_Bleomycin-R_OHBP_Dase"/>
</dbReference>
<dbReference type="EMBL" id="SBIP01000003">
    <property type="protein sequence ID" value="RWX77213.1"/>
    <property type="molecule type" value="Genomic_DNA"/>
</dbReference>
<comment type="similarity">
    <text evidence="1">Belongs to the bleomycin resistance protein family.</text>
</comment>
<evidence type="ECO:0000256" key="3">
    <source>
        <dbReference type="ARBA" id="ARBA00023251"/>
    </source>
</evidence>
<dbReference type="CDD" id="cd08349">
    <property type="entry name" value="BLMA_like"/>
    <property type="match status" value="1"/>
</dbReference>
<name>A0A3S3VLM0_9HYPH</name>
<feature type="domain" description="VOC" evidence="4">
    <location>
        <begin position="1"/>
        <end position="134"/>
    </location>
</feature>
<sequence length="146" mass="16717">MASHALVPELSVTDWRRSRDFYCKIIGFDVLYERPEEGFCFLTLGEANLMLDQIGTGRDFDLSSEPLTYPFGRGMNLQILIPAVLPMLARLQAAEVPVYLPLEEKWYRRDDHEVGNRQFVVADPDGYLLRLFEDLGERSLSKASTD</sequence>
<dbReference type="InterPro" id="IPR037523">
    <property type="entry name" value="VOC_core"/>
</dbReference>
<dbReference type="Gene3D" id="3.10.180.10">
    <property type="entry name" value="2,3-Dihydroxybiphenyl 1,2-Dioxygenase, domain 1"/>
    <property type="match status" value="1"/>
</dbReference>
<comment type="caution">
    <text evidence="5">The sequence shown here is derived from an EMBL/GenBank/DDBJ whole genome shotgun (WGS) entry which is preliminary data.</text>
</comment>
<evidence type="ECO:0000259" key="4">
    <source>
        <dbReference type="PROSITE" id="PS51819"/>
    </source>
</evidence>
<dbReference type="OrthoDB" id="284897at2"/>
<dbReference type="Pfam" id="PF00903">
    <property type="entry name" value="Glyoxalase"/>
    <property type="match status" value="1"/>
</dbReference>
<evidence type="ECO:0000256" key="1">
    <source>
        <dbReference type="ARBA" id="ARBA00011051"/>
    </source>
</evidence>
<dbReference type="InterPro" id="IPR004360">
    <property type="entry name" value="Glyas_Fos-R_dOase_dom"/>
</dbReference>
<organism evidence="5 6">
    <name type="scientific">Neorhizobium lilium</name>
    <dbReference type="NCBI Taxonomy" id="2503024"/>
    <lineage>
        <taxon>Bacteria</taxon>
        <taxon>Pseudomonadati</taxon>
        <taxon>Pseudomonadota</taxon>
        <taxon>Alphaproteobacteria</taxon>
        <taxon>Hyphomicrobiales</taxon>
        <taxon>Rhizobiaceae</taxon>
        <taxon>Rhizobium/Agrobacterium group</taxon>
        <taxon>Neorhizobium</taxon>
    </lineage>
</organism>
<evidence type="ECO:0000313" key="6">
    <source>
        <dbReference type="Proteomes" id="UP000287687"/>
    </source>
</evidence>